<evidence type="ECO:0000313" key="7">
    <source>
        <dbReference type="EMBL" id="RRS02746.1"/>
    </source>
</evidence>
<feature type="domain" description="EamA" evidence="6">
    <location>
        <begin position="150"/>
        <end position="294"/>
    </location>
</feature>
<sequence>MTPRDLLSMLVLAALWGGSFLFLRMASPVVGPLAVAAFRVAGALLLLWPLVLWHRQARQMARHTPMLLLSGLLACVLPFLGFGQAARELPAGLLSILNATAPLWGALVGWLWTRERLGPAALAGLAMGLAGVVLLAADRTHVDSAVAHGAVALALGSTLSYAIAIHHTKHYLSSLPPLSVSTGCLSAAALMLLLPAWLSGPQAVASLPVRPETWSEVPHITWAALLGLAVLCTGVAYLMFYRLLERVGPTRAMTVTFLIPVFGMLWGWLFLDEEITWSMLGGTAVILLGTLLSNGVLSTRLFIKERTA</sequence>
<dbReference type="Gene3D" id="1.10.3730.20">
    <property type="match status" value="2"/>
</dbReference>
<reference evidence="7 8" key="1">
    <citation type="submission" date="2018-12" db="EMBL/GenBank/DDBJ databases">
        <title>The whole draft genome of Aquabacterium sp. SJQ9.</title>
        <authorList>
            <person name="Sun L."/>
            <person name="Gao X."/>
            <person name="Chen W."/>
            <person name="Huang K."/>
        </authorList>
    </citation>
    <scope>NUCLEOTIDE SEQUENCE [LARGE SCALE GENOMIC DNA]</scope>
    <source>
        <strain evidence="7 8">SJQ9</strain>
    </source>
</reference>
<comment type="subcellular location">
    <subcellularLocation>
        <location evidence="1">Membrane</location>
        <topology evidence="1">Multi-pass membrane protein</topology>
    </subcellularLocation>
</comment>
<keyword evidence="2 5" id="KW-0812">Transmembrane</keyword>
<protein>
    <submittedName>
        <fullName evidence="7">DMT family transporter</fullName>
    </submittedName>
</protein>
<keyword evidence="8" id="KW-1185">Reference proteome</keyword>
<comment type="caution">
    <text evidence="7">The sequence shown here is derived from an EMBL/GenBank/DDBJ whole genome shotgun (WGS) entry which is preliminary data.</text>
</comment>
<evidence type="ECO:0000256" key="5">
    <source>
        <dbReference type="SAM" id="Phobius"/>
    </source>
</evidence>
<dbReference type="EMBL" id="RSED01000019">
    <property type="protein sequence ID" value="RRS02746.1"/>
    <property type="molecule type" value="Genomic_DNA"/>
</dbReference>
<feature type="transmembrane region" description="Helical" evidence="5">
    <location>
        <begin position="92"/>
        <end position="113"/>
    </location>
</feature>
<gene>
    <name evidence="7" type="ORF">EIP75_19390</name>
</gene>
<feature type="transmembrane region" description="Helical" evidence="5">
    <location>
        <begin position="277"/>
        <end position="297"/>
    </location>
</feature>
<dbReference type="GO" id="GO:0016020">
    <property type="term" value="C:membrane"/>
    <property type="evidence" value="ECO:0007669"/>
    <property type="project" value="UniProtKB-SubCell"/>
</dbReference>
<dbReference type="PANTHER" id="PTHR32322:SF9">
    <property type="entry name" value="AMINO-ACID METABOLITE EFFLUX PUMP-RELATED"/>
    <property type="match status" value="1"/>
</dbReference>
<keyword evidence="4 5" id="KW-0472">Membrane</keyword>
<evidence type="ECO:0000256" key="1">
    <source>
        <dbReference type="ARBA" id="ARBA00004141"/>
    </source>
</evidence>
<evidence type="ECO:0000256" key="4">
    <source>
        <dbReference type="ARBA" id="ARBA00023136"/>
    </source>
</evidence>
<dbReference type="AlphaFoldDB" id="A0A426V759"/>
<feature type="transmembrane region" description="Helical" evidence="5">
    <location>
        <begin position="120"/>
        <end position="137"/>
    </location>
</feature>
<evidence type="ECO:0000256" key="3">
    <source>
        <dbReference type="ARBA" id="ARBA00022989"/>
    </source>
</evidence>
<dbReference type="SUPFAM" id="SSF103481">
    <property type="entry name" value="Multidrug resistance efflux transporter EmrE"/>
    <property type="match status" value="2"/>
</dbReference>
<feature type="transmembrane region" description="Helical" evidence="5">
    <location>
        <begin position="178"/>
        <end position="200"/>
    </location>
</feature>
<feature type="transmembrane region" description="Helical" evidence="5">
    <location>
        <begin position="66"/>
        <end position="86"/>
    </location>
</feature>
<dbReference type="Proteomes" id="UP000269265">
    <property type="component" value="Unassembled WGS sequence"/>
</dbReference>
<evidence type="ECO:0000259" key="6">
    <source>
        <dbReference type="Pfam" id="PF00892"/>
    </source>
</evidence>
<proteinExistence type="predicted"/>
<dbReference type="PANTHER" id="PTHR32322">
    <property type="entry name" value="INNER MEMBRANE TRANSPORTER"/>
    <property type="match status" value="1"/>
</dbReference>
<evidence type="ECO:0000313" key="8">
    <source>
        <dbReference type="Proteomes" id="UP000269265"/>
    </source>
</evidence>
<feature type="transmembrane region" description="Helical" evidence="5">
    <location>
        <begin position="36"/>
        <end position="54"/>
    </location>
</feature>
<dbReference type="Pfam" id="PF00892">
    <property type="entry name" value="EamA"/>
    <property type="match status" value="2"/>
</dbReference>
<dbReference type="InterPro" id="IPR000620">
    <property type="entry name" value="EamA_dom"/>
</dbReference>
<dbReference type="RefSeq" id="WP_125244940.1">
    <property type="nucleotide sequence ID" value="NZ_RSED01000019.1"/>
</dbReference>
<feature type="transmembrane region" description="Helical" evidence="5">
    <location>
        <begin position="149"/>
        <end position="166"/>
    </location>
</feature>
<dbReference type="OrthoDB" id="9810556at2"/>
<feature type="domain" description="EamA" evidence="6">
    <location>
        <begin position="7"/>
        <end position="135"/>
    </location>
</feature>
<keyword evidence="3 5" id="KW-1133">Transmembrane helix</keyword>
<feature type="transmembrane region" description="Helical" evidence="5">
    <location>
        <begin position="252"/>
        <end position="271"/>
    </location>
</feature>
<feature type="transmembrane region" description="Helical" evidence="5">
    <location>
        <begin position="220"/>
        <end position="240"/>
    </location>
</feature>
<dbReference type="InterPro" id="IPR050638">
    <property type="entry name" value="AA-Vitamin_Transporters"/>
</dbReference>
<evidence type="ECO:0000256" key="2">
    <source>
        <dbReference type="ARBA" id="ARBA00022692"/>
    </source>
</evidence>
<name>A0A426V759_9BURK</name>
<dbReference type="InterPro" id="IPR037185">
    <property type="entry name" value="EmrE-like"/>
</dbReference>
<accession>A0A426V759</accession>
<organism evidence="7 8">
    <name type="scientific">Aquabacterium soli</name>
    <dbReference type="NCBI Taxonomy" id="2493092"/>
    <lineage>
        <taxon>Bacteria</taxon>
        <taxon>Pseudomonadati</taxon>
        <taxon>Pseudomonadota</taxon>
        <taxon>Betaproteobacteria</taxon>
        <taxon>Burkholderiales</taxon>
        <taxon>Aquabacterium</taxon>
    </lineage>
</organism>